<name>A0A913X8F0_EXADI</name>
<dbReference type="InterPro" id="IPR045851">
    <property type="entry name" value="AMP-bd_C_sf"/>
</dbReference>
<feature type="domain" description="DUF5641" evidence="4">
    <location>
        <begin position="2"/>
        <end position="87"/>
    </location>
</feature>
<dbReference type="EnsemblMetazoa" id="XM_021044376.2">
    <property type="protein sequence ID" value="XP_020900035.2"/>
    <property type="gene ID" value="LOC110238687"/>
</dbReference>
<evidence type="ECO:0000259" key="3">
    <source>
        <dbReference type="Pfam" id="PF13193"/>
    </source>
</evidence>
<dbReference type="Proteomes" id="UP000887567">
    <property type="component" value="Unplaced"/>
</dbReference>
<dbReference type="InterPro" id="IPR000873">
    <property type="entry name" value="AMP-dep_synth/lig_dom"/>
</dbReference>
<reference evidence="5" key="1">
    <citation type="submission" date="2022-11" db="UniProtKB">
        <authorList>
            <consortium name="EnsemblMetazoa"/>
        </authorList>
    </citation>
    <scope>IDENTIFICATION</scope>
</reference>
<dbReference type="AlphaFoldDB" id="A0A913X8F0"/>
<feature type="region of interest" description="Disordered" evidence="1">
    <location>
        <begin position="89"/>
        <end position="115"/>
    </location>
</feature>
<dbReference type="KEGG" id="epa:110238687"/>
<organism evidence="5 6">
    <name type="scientific">Exaiptasia diaphana</name>
    <name type="common">Tropical sea anemone</name>
    <name type="synonym">Aiptasia pulchella</name>
    <dbReference type="NCBI Taxonomy" id="2652724"/>
    <lineage>
        <taxon>Eukaryota</taxon>
        <taxon>Metazoa</taxon>
        <taxon>Cnidaria</taxon>
        <taxon>Anthozoa</taxon>
        <taxon>Hexacorallia</taxon>
        <taxon>Actiniaria</taxon>
        <taxon>Aiptasiidae</taxon>
        <taxon>Exaiptasia</taxon>
    </lineage>
</organism>
<dbReference type="Pfam" id="PF00501">
    <property type="entry name" value="AMP-binding"/>
    <property type="match status" value="1"/>
</dbReference>
<dbReference type="InterPro" id="IPR020845">
    <property type="entry name" value="AMP-binding_CS"/>
</dbReference>
<keyword evidence="6" id="KW-1185">Reference proteome</keyword>
<dbReference type="RefSeq" id="XP_020900035.2">
    <property type="nucleotide sequence ID" value="XM_021044376.2"/>
</dbReference>
<dbReference type="Pfam" id="PF18701">
    <property type="entry name" value="DUF5641"/>
    <property type="match status" value="1"/>
</dbReference>
<protein>
    <submittedName>
        <fullName evidence="5">Uncharacterized protein</fullName>
    </submittedName>
</protein>
<dbReference type="InterPro" id="IPR042099">
    <property type="entry name" value="ANL_N_sf"/>
</dbReference>
<accession>A0A913X8F0</accession>
<dbReference type="Gene3D" id="3.40.50.12780">
    <property type="entry name" value="N-terminal domain of ligase-like"/>
    <property type="match status" value="1"/>
</dbReference>
<dbReference type="Gene3D" id="3.30.300.30">
    <property type="match status" value="1"/>
</dbReference>
<feature type="compositionally biased region" description="Basic and acidic residues" evidence="1">
    <location>
        <begin position="90"/>
        <end position="107"/>
    </location>
</feature>
<feature type="domain" description="AMP-dependent synthetase/ligase" evidence="2">
    <location>
        <begin position="129"/>
        <end position="424"/>
    </location>
</feature>
<evidence type="ECO:0000313" key="6">
    <source>
        <dbReference type="Proteomes" id="UP000887567"/>
    </source>
</evidence>
<dbReference type="PANTHER" id="PTHR42814">
    <property type="entry name" value="AMP-BINDING DOMAIN-CONTAINING PROTEIN"/>
    <property type="match status" value="1"/>
</dbReference>
<dbReference type="PANTHER" id="PTHR42814:SF3">
    <property type="entry name" value="BETA-N-ACETYLHEXOSAMINIDASE"/>
    <property type="match status" value="1"/>
</dbReference>
<proteinExistence type="predicted"/>
<dbReference type="CDD" id="cd04433">
    <property type="entry name" value="AFD_class_I"/>
    <property type="match status" value="1"/>
</dbReference>
<evidence type="ECO:0000256" key="1">
    <source>
        <dbReference type="SAM" id="MobiDB-lite"/>
    </source>
</evidence>
<dbReference type="PROSITE" id="PS00455">
    <property type="entry name" value="AMP_BINDING"/>
    <property type="match status" value="1"/>
</dbReference>
<sequence>MEVFWNQWRGEYLTSLREHHWSKRKNPNQGPNIGDVVLINNDTPRNQWRLGVITKLHLGKDSQTRAVSLRVSNGRILSRPIERLYPLEVRSSEESADPEREPDEATRLKGTRPKRAAAQAAAEKIKKLYLACVIARVESTVINNDKVVNELKNALHQNRLKAAVIVGSEADSELLDHPKAYIHEALYAMAKANSKSTANVRNAEAKVQMDDPCLVLFTSGSTSLPKPIEFTHHGYVNGIFANANILELTRETIHFNNYPFTWISGVEDSIGACVVFGLTYIAFPPKCAISGQHTMTMMRIIQEESVTLANLSLPVLQDIACNKKELIAMNFKNLKLLSTSGQPTPLPLVKTMFDIWPNVSFVNGYGTTEVVAIAMQKITKESLDSQDYGIMRVVPGLEIKIVNEESKLLPTGERGEICLRSAWVSFCNWDYMNPDLEGRVDTSKKSNGWNSSKDVGVVVKQNGIRLLGRLDFMIKVAGESIPPALLESTIQEHPDVKKVCVVGVPDERLYQKICACIILKQDHHDNRNDLSDHFDKWSKDKFSASSFGFITKPHYYVFLDSFPLTGTGKVNLREMRDIAIKELKLM</sequence>
<evidence type="ECO:0000259" key="2">
    <source>
        <dbReference type="Pfam" id="PF00501"/>
    </source>
</evidence>
<dbReference type="SUPFAM" id="SSF56801">
    <property type="entry name" value="Acetyl-CoA synthetase-like"/>
    <property type="match status" value="1"/>
</dbReference>
<evidence type="ECO:0000313" key="5">
    <source>
        <dbReference type="EnsemblMetazoa" id="XP_020900035.2"/>
    </source>
</evidence>
<dbReference type="InterPro" id="IPR040676">
    <property type="entry name" value="DUF5641"/>
</dbReference>
<dbReference type="Pfam" id="PF13193">
    <property type="entry name" value="AMP-binding_C"/>
    <property type="match status" value="1"/>
</dbReference>
<dbReference type="OrthoDB" id="10253869at2759"/>
<evidence type="ECO:0000259" key="4">
    <source>
        <dbReference type="Pfam" id="PF18701"/>
    </source>
</evidence>
<dbReference type="InterPro" id="IPR025110">
    <property type="entry name" value="AMP-bd_C"/>
</dbReference>
<feature type="domain" description="AMP-binding enzyme C-terminal" evidence="3">
    <location>
        <begin position="486"/>
        <end position="569"/>
    </location>
</feature>
<dbReference type="GeneID" id="110238687"/>